<keyword evidence="3" id="KW-1185">Reference proteome</keyword>
<sequence length="375" mass="39829">MTTIDEYRQNFGDDPGYLDFASFGPMSRAVVDEQVALSEIHVRGRYGAAGVFDEQDIRVREAVRRVSGFPTDRVVFQANASSGLMHAFFGLTGQVLYSAREYPSIPVAARRAAQALHVLDPITMQPPQGVVTPEVVRDNLTPATTAVAVSLVDYRTGYRADLEGIRDVIGDRLLIVDAIQGFGVVEAPYELADVVVAGGQKWIRAGWGTGFLALSERAATDLVPLISGVTGTIVPLGGSYEEVPPPLQGAAAFQITRSDPIAQARFATALEGIAEVGVSEIQASIGQTVSQLIDLADEFVLPVSSSRDESERAGIVVLEPEPAQVTALTAALINHGITATVRDGTVRLSAHVSTGEETLEALRGAFTSFGSSAQY</sequence>
<dbReference type="InterPro" id="IPR015424">
    <property type="entry name" value="PyrdxlP-dep_Trfase"/>
</dbReference>
<evidence type="ECO:0000313" key="3">
    <source>
        <dbReference type="Proteomes" id="UP001321486"/>
    </source>
</evidence>
<evidence type="ECO:0000259" key="1">
    <source>
        <dbReference type="Pfam" id="PF00266"/>
    </source>
</evidence>
<dbReference type="PANTHER" id="PTHR43586:SF15">
    <property type="entry name" value="BLR3095 PROTEIN"/>
    <property type="match status" value="1"/>
</dbReference>
<name>A0ABM8GMK6_9MICO</name>
<organism evidence="2 3">
    <name type="scientific">Frondihabitans sucicola</name>
    <dbReference type="NCBI Taxonomy" id="1268041"/>
    <lineage>
        <taxon>Bacteria</taxon>
        <taxon>Bacillati</taxon>
        <taxon>Actinomycetota</taxon>
        <taxon>Actinomycetes</taxon>
        <taxon>Micrococcales</taxon>
        <taxon>Microbacteriaceae</taxon>
        <taxon>Frondihabitans</taxon>
    </lineage>
</organism>
<dbReference type="Gene3D" id="3.90.1150.10">
    <property type="entry name" value="Aspartate Aminotransferase, domain 1"/>
    <property type="match status" value="1"/>
</dbReference>
<proteinExistence type="predicted"/>
<dbReference type="InterPro" id="IPR015422">
    <property type="entry name" value="PyrdxlP-dep_Trfase_small"/>
</dbReference>
<accession>A0ABM8GMK6</accession>
<dbReference type="InterPro" id="IPR000192">
    <property type="entry name" value="Aminotrans_V_dom"/>
</dbReference>
<dbReference type="Gene3D" id="3.40.640.10">
    <property type="entry name" value="Type I PLP-dependent aspartate aminotransferase-like (Major domain)"/>
    <property type="match status" value="1"/>
</dbReference>
<dbReference type="SUPFAM" id="SSF53383">
    <property type="entry name" value="PLP-dependent transferases"/>
    <property type="match status" value="1"/>
</dbReference>
<protein>
    <recommendedName>
        <fullName evidence="1">Aminotransferase class V domain-containing protein</fullName>
    </recommendedName>
</protein>
<dbReference type="Proteomes" id="UP001321486">
    <property type="component" value="Chromosome"/>
</dbReference>
<gene>
    <name evidence="2" type="ORF">GCM10025867_18960</name>
</gene>
<dbReference type="Pfam" id="PF00266">
    <property type="entry name" value="Aminotran_5"/>
    <property type="match status" value="1"/>
</dbReference>
<feature type="domain" description="Aminotransferase class V" evidence="1">
    <location>
        <begin position="51"/>
        <end position="338"/>
    </location>
</feature>
<evidence type="ECO:0000313" key="2">
    <source>
        <dbReference type="EMBL" id="BDZ49655.1"/>
    </source>
</evidence>
<dbReference type="InterPro" id="IPR015421">
    <property type="entry name" value="PyrdxlP-dep_Trfase_major"/>
</dbReference>
<dbReference type="EMBL" id="AP027732">
    <property type="protein sequence ID" value="BDZ49655.1"/>
    <property type="molecule type" value="Genomic_DNA"/>
</dbReference>
<reference evidence="3" key="1">
    <citation type="journal article" date="2019" name="Int. J. Syst. Evol. Microbiol.">
        <title>The Global Catalogue of Microorganisms (GCM) 10K type strain sequencing project: providing services to taxonomists for standard genome sequencing and annotation.</title>
        <authorList>
            <consortium name="The Broad Institute Genomics Platform"/>
            <consortium name="The Broad Institute Genome Sequencing Center for Infectious Disease"/>
            <person name="Wu L."/>
            <person name="Ma J."/>
        </authorList>
    </citation>
    <scope>NUCLEOTIDE SEQUENCE [LARGE SCALE GENOMIC DNA]</scope>
    <source>
        <strain evidence="3">NBRC 108728</strain>
    </source>
</reference>
<dbReference type="RefSeq" id="WP_286346401.1">
    <property type="nucleotide sequence ID" value="NZ_AP027732.1"/>
</dbReference>
<dbReference type="PANTHER" id="PTHR43586">
    <property type="entry name" value="CYSTEINE DESULFURASE"/>
    <property type="match status" value="1"/>
</dbReference>